<sequence>MTAKASIFAGGAGKTTAYFKLVSKQVDLGRRINVDEIAQSIGDHKDPATQIRASRIALTLRKMYLDEARIYDNSDTFKLVAQIKNSRILEFKQTKWLKELNI</sequence>
<organism evidence="1 2">
    <name type="scientific">Campylobacter magnus</name>
    <dbReference type="NCBI Taxonomy" id="3026462"/>
    <lineage>
        <taxon>Bacteria</taxon>
        <taxon>Pseudomonadati</taxon>
        <taxon>Campylobacterota</taxon>
        <taxon>Epsilonproteobacteria</taxon>
        <taxon>Campylobacterales</taxon>
        <taxon>Campylobacteraceae</taxon>
        <taxon>Campylobacter</taxon>
    </lineage>
</organism>
<dbReference type="Proteomes" id="UP001171111">
    <property type="component" value="Unassembled WGS sequence"/>
</dbReference>
<proteinExistence type="predicted"/>
<accession>A0ABT8T6B9</accession>
<keyword evidence="2" id="KW-1185">Reference proteome</keyword>
<dbReference type="EMBL" id="JAULJQ010000004">
    <property type="protein sequence ID" value="MDO2409244.1"/>
    <property type="molecule type" value="Genomic_DNA"/>
</dbReference>
<protein>
    <submittedName>
        <fullName evidence="1">Uncharacterized protein</fullName>
    </submittedName>
</protein>
<comment type="caution">
    <text evidence="1">The sequence shown here is derived from an EMBL/GenBank/DDBJ whole genome shotgun (WGS) entry which is preliminary data.</text>
</comment>
<reference evidence="1 2" key="1">
    <citation type="submission" date="2023-06" db="EMBL/GenBank/DDBJ databases">
        <title>Campylobacter magnum sp. nov., isolated from cecal contents of domestic pigs (Sus scrofa domesticus).</title>
        <authorList>
            <person name="Papic B."/>
            <person name="Gruntar I."/>
        </authorList>
    </citation>
    <scope>NUCLEOTIDE SEQUENCE [LARGE SCALE GENOMIC DNA]</scope>
    <source>
        <strain evidence="2">34484-21</strain>
    </source>
</reference>
<gene>
    <name evidence="1" type="ORF">Q2362_03905</name>
</gene>
<evidence type="ECO:0000313" key="2">
    <source>
        <dbReference type="Proteomes" id="UP001171111"/>
    </source>
</evidence>
<dbReference type="RefSeq" id="WP_302244104.1">
    <property type="nucleotide sequence ID" value="NZ_JAULJQ010000004.1"/>
</dbReference>
<name>A0ABT8T6B9_9BACT</name>
<evidence type="ECO:0000313" key="1">
    <source>
        <dbReference type="EMBL" id="MDO2409244.1"/>
    </source>
</evidence>